<comment type="caution">
    <text evidence="1">The sequence shown here is derived from an EMBL/GenBank/DDBJ whole genome shotgun (WGS) entry which is preliminary data.</text>
</comment>
<reference evidence="1 2" key="1">
    <citation type="submission" date="2021-05" db="EMBL/GenBank/DDBJ databases">
        <title>A Polyphasic approach of four new species of the genus Ohtaekwangia: Ohtaekwangia histidinii sp. nov., Ohtaekwangia cretensis sp. nov., Ohtaekwangia indiensis sp. nov., Ohtaekwangia reichenbachii sp. nov. from diverse environment.</title>
        <authorList>
            <person name="Octaviana S."/>
        </authorList>
    </citation>
    <scope>NUCLEOTIDE SEQUENCE [LARGE SCALE GENOMIC DNA]</scope>
    <source>
        <strain evidence="1 2">PWU37</strain>
    </source>
</reference>
<accession>A0AAP2DBP6</accession>
<dbReference type="EMBL" id="JAHESC010000034">
    <property type="protein sequence ID" value="MBT1689009.1"/>
    <property type="molecule type" value="Genomic_DNA"/>
</dbReference>
<protein>
    <submittedName>
        <fullName evidence="1">Uncharacterized protein</fullName>
    </submittedName>
</protein>
<proteinExistence type="predicted"/>
<dbReference type="RefSeq" id="WP_254092233.1">
    <property type="nucleotide sequence ID" value="NZ_JAHESC010000034.1"/>
</dbReference>
<evidence type="ECO:0000313" key="2">
    <source>
        <dbReference type="Proteomes" id="UP001319180"/>
    </source>
</evidence>
<name>A0AAP2DBP6_9BACT</name>
<sequence>MPVLIRLKYCLFCVVLLLSACEKDGNKTINLCSIDPYESSFWGKGVKYMVADMGRGIIDTIFFDSYGNCIRVSSFGRIQLLKEWDEHHRVIRQADLGEFPAYYICSYDTMDKFYVEKMRLMSAIDWDNKLDSLYERDVYWLLFRLDDSGKITEKIDTTLNHTITKYSYEDGKLIEKRDTFLLGDEGYVKRWSYSYNDGILVRIDFYWGGVLNTIDYFDDRGLIKYSVRRGKPEHPFDTVKYCFAYDSLVSVKFMDSKDFE</sequence>
<dbReference type="AlphaFoldDB" id="A0AAP2DBP6"/>
<organism evidence="1 2">
    <name type="scientific">Dawidia soli</name>
    <dbReference type="NCBI Taxonomy" id="2782352"/>
    <lineage>
        <taxon>Bacteria</taxon>
        <taxon>Pseudomonadati</taxon>
        <taxon>Bacteroidota</taxon>
        <taxon>Cytophagia</taxon>
        <taxon>Cytophagales</taxon>
        <taxon>Chryseotaleaceae</taxon>
        <taxon>Dawidia</taxon>
    </lineage>
</organism>
<evidence type="ECO:0000313" key="1">
    <source>
        <dbReference type="EMBL" id="MBT1689009.1"/>
    </source>
</evidence>
<keyword evidence="2" id="KW-1185">Reference proteome</keyword>
<dbReference type="Proteomes" id="UP001319180">
    <property type="component" value="Unassembled WGS sequence"/>
</dbReference>
<dbReference type="PROSITE" id="PS51257">
    <property type="entry name" value="PROKAR_LIPOPROTEIN"/>
    <property type="match status" value="1"/>
</dbReference>
<gene>
    <name evidence="1" type="ORF">KK078_20760</name>
</gene>